<evidence type="ECO:0000256" key="1">
    <source>
        <dbReference type="ARBA" id="ARBA00009179"/>
    </source>
</evidence>
<evidence type="ECO:0000256" key="6">
    <source>
        <dbReference type="SAM" id="Phobius"/>
    </source>
</evidence>
<dbReference type="PROSITE" id="PS50106">
    <property type="entry name" value="PDZ"/>
    <property type="match status" value="1"/>
</dbReference>
<name>A0A1F6VR55_9BACT</name>
<dbReference type="SUPFAM" id="SSF50156">
    <property type="entry name" value="PDZ domain-like"/>
    <property type="match status" value="1"/>
</dbReference>
<reference evidence="8 9" key="1">
    <citation type="journal article" date="2016" name="Nat. Commun.">
        <title>Thousands of microbial genomes shed light on interconnected biogeochemical processes in an aquifer system.</title>
        <authorList>
            <person name="Anantharaman K."/>
            <person name="Brown C.T."/>
            <person name="Hug L.A."/>
            <person name="Sharon I."/>
            <person name="Castelle C.J."/>
            <person name="Probst A.J."/>
            <person name="Thomas B.C."/>
            <person name="Singh A."/>
            <person name="Wilkins M.J."/>
            <person name="Karaoz U."/>
            <person name="Brodie E.L."/>
            <person name="Williams K.H."/>
            <person name="Hubbard S.S."/>
            <person name="Banfield J.F."/>
        </authorList>
    </citation>
    <scope>NUCLEOTIDE SEQUENCE [LARGE SCALE GENOMIC DNA]</scope>
</reference>
<dbReference type="Pfam" id="PF17820">
    <property type="entry name" value="PDZ_6"/>
    <property type="match status" value="1"/>
</dbReference>
<keyword evidence="2 5" id="KW-0645">Protease</keyword>
<dbReference type="Gene3D" id="3.90.226.10">
    <property type="entry name" value="2-enoyl-CoA Hydratase, Chain A, domain 1"/>
    <property type="match status" value="1"/>
</dbReference>
<keyword evidence="6" id="KW-1133">Transmembrane helix</keyword>
<evidence type="ECO:0000313" key="8">
    <source>
        <dbReference type="EMBL" id="OGI72052.1"/>
    </source>
</evidence>
<dbReference type="InterPro" id="IPR005151">
    <property type="entry name" value="Tail-specific_protease"/>
</dbReference>
<dbReference type="Gene3D" id="2.30.42.10">
    <property type="match status" value="1"/>
</dbReference>
<dbReference type="SUPFAM" id="SSF52096">
    <property type="entry name" value="ClpP/crotonase"/>
    <property type="match status" value="1"/>
</dbReference>
<dbReference type="InterPro" id="IPR036034">
    <property type="entry name" value="PDZ_sf"/>
</dbReference>
<dbReference type="SMART" id="SM00245">
    <property type="entry name" value="TSPc"/>
    <property type="match status" value="1"/>
</dbReference>
<dbReference type="Proteomes" id="UP000179686">
    <property type="component" value="Unassembled WGS sequence"/>
</dbReference>
<keyword evidence="3 5" id="KW-0378">Hydrolase</keyword>
<evidence type="ECO:0000256" key="3">
    <source>
        <dbReference type="ARBA" id="ARBA00022801"/>
    </source>
</evidence>
<evidence type="ECO:0000313" key="9">
    <source>
        <dbReference type="Proteomes" id="UP000179686"/>
    </source>
</evidence>
<organism evidence="8 9">
    <name type="scientific">Candidatus Nomurabacteria bacterium RIFCSPHIGHO2_02_FULL_38_15</name>
    <dbReference type="NCBI Taxonomy" id="1801752"/>
    <lineage>
        <taxon>Bacteria</taxon>
        <taxon>Candidatus Nomuraibacteriota</taxon>
    </lineage>
</organism>
<dbReference type="FunFam" id="2.30.42.10:FF:000063">
    <property type="entry name" value="Peptidase, S41 family"/>
    <property type="match status" value="1"/>
</dbReference>
<evidence type="ECO:0000259" key="7">
    <source>
        <dbReference type="PROSITE" id="PS50106"/>
    </source>
</evidence>
<dbReference type="SMART" id="SM00228">
    <property type="entry name" value="PDZ"/>
    <property type="match status" value="1"/>
</dbReference>
<dbReference type="GO" id="GO:0004175">
    <property type="term" value="F:endopeptidase activity"/>
    <property type="evidence" value="ECO:0007669"/>
    <property type="project" value="TreeGrafter"/>
</dbReference>
<evidence type="ECO:0000256" key="2">
    <source>
        <dbReference type="ARBA" id="ARBA00022670"/>
    </source>
</evidence>
<dbReference type="Pfam" id="PF03572">
    <property type="entry name" value="Peptidase_S41"/>
    <property type="match status" value="1"/>
</dbReference>
<dbReference type="InterPro" id="IPR004447">
    <property type="entry name" value="Peptidase_S41A"/>
</dbReference>
<evidence type="ECO:0000256" key="5">
    <source>
        <dbReference type="RuleBase" id="RU004404"/>
    </source>
</evidence>
<dbReference type="Gene3D" id="3.30.750.44">
    <property type="match status" value="1"/>
</dbReference>
<dbReference type="InterPro" id="IPR029045">
    <property type="entry name" value="ClpP/crotonase-like_dom_sf"/>
</dbReference>
<dbReference type="EMBL" id="MFUC01000013">
    <property type="protein sequence ID" value="OGI72052.1"/>
    <property type="molecule type" value="Genomic_DNA"/>
</dbReference>
<protein>
    <recommendedName>
        <fullName evidence="7">PDZ domain-containing protein</fullName>
    </recommendedName>
</protein>
<sequence>MNTNNKNQEFKTRGRYLLLVVVIILLFSSGFFVGKNSSSLKSASITDIILNSGDPINNADLALFWKVWKIIDQKSPEAGKISNNDRVYGAIKGLTSSLGDPYTVFFTPSEQTSFQEELKGSFSGVGMELGIKDDILTVISPLKNTPAFKAGIVAGDKIVSIDGTNAFGMSVDEAVKRIRGEVGTQVKLEIVREGQKTTQLKTLTRAIIVVENIEYSLRKDGVFVIKLFSFNDDSDVKFQKALTEFANSNSNKLILDLRNNPGGYLDSSVNIASWFIKEGGIIVSEDYGAKQDRDIYISKGYDLLKDKKFKMVVLINKGSASASEILTGALQEHKIATVIGEKSFGKGSVQEVIPVNNETSIKITVANWLTPNGNSISKQGINPDIIVKNANAKIDSQMNKALEIVKKK</sequence>
<keyword evidence="6" id="KW-0472">Membrane</keyword>
<dbReference type="PANTHER" id="PTHR32060:SF30">
    <property type="entry name" value="CARBOXY-TERMINAL PROCESSING PROTEASE CTPA"/>
    <property type="match status" value="1"/>
</dbReference>
<dbReference type="InterPro" id="IPR041489">
    <property type="entry name" value="PDZ_6"/>
</dbReference>
<gene>
    <name evidence="8" type="ORF">A3J61_01605</name>
</gene>
<evidence type="ECO:0000256" key="4">
    <source>
        <dbReference type="ARBA" id="ARBA00022825"/>
    </source>
</evidence>
<dbReference type="CDD" id="cd07560">
    <property type="entry name" value="Peptidase_S41_CPP"/>
    <property type="match status" value="1"/>
</dbReference>
<dbReference type="InterPro" id="IPR001478">
    <property type="entry name" value="PDZ"/>
</dbReference>
<dbReference type="PANTHER" id="PTHR32060">
    <property type="entry name" value="TAIL-SPECIFIC PROTEASE"/>
    <property type="match status" value="1"/>
</dbReference>
<comment type="caution">
    <text evidence="8">The sequence shown here is derived from an EMBL/GenBank/DDBJ whole genome shotgun (WGS) entry which is preliminary data.</text>
</comment>
<comment type="similarity">
    <text evidence="1 5">Belongs to the peptidase S41A family.</text>
</comment>
<accession>A0A1F6VR55</accession>
<dbReference type="GO" id="GO:0006508">
    <property type="term" value="P:proteolysis"/>
    <property type="evidence" value="ECO:0007669"/>
    <property type="project" value="UniProtKB-KW"/>
</dbReference>
<dbReference type="NCBIfam" id="TIGR00225">
    <property type="entry name" value="prc"/>
    <property type="match status" value="1"/>
</dbReference>
<keyword evidence="6" id="KW-0812">Transmembrane</keyword>
<dbReference type="STRING" id="1801752.A3J61_01605"/>
<feature type="transmembrane region" description="Helical" evidence="6">
    <location>
        <begin position="16"/>
        <end position="34"/>
    </location>
</feature>
<dbReference type="CDD" id="cd06782">
    <property type="entry name" value="cpPDZ_CPP-like"/>
    <property type="match status" value="1"/>
</dbReference>
<dbReference type="AlphaFoldDB" id="A0A1F6VR55"/>
<dbReference type="GO" id="GO:0008236">
    <property type="term" value="F:serine-type peptidase activity"/>
    <property type="evidence" value="ECO:0007669"/>
    <property type="project" value="UniProtKB-KW"/>
</dbReference>
<keyword evidence="4 5" id="KW-0720">Serine protease</keyword>
<proteinExistence type="inferred from homology"/>
<dbReference type="GO" id="GO:0007165">
    <property type="term" value="P:signal transduction"/>
    <property type="evidence" value="ECO:0007669"/>
    <property type="project" value="TreeGrafter"/>
</dbReference>
<feature type="domain" description="PDZ" evidence="7">
    <location>
        <begin position="111"/>
        <end position="179"/>
    </location>
</feature>
<dbReference type="GO" id="GO:0030288">
    <property type="term" value="C:outer membrane-bounded periplasmic space"/>
    <property type="evidence" value="ECO:0007669"/>
    <property type="project" value="TreeGrafter"/>
</dbReference>